<organism evidence="6 7">
    <name type="scientific">Stygiobacter electus</name>
    <dbReference type="NCBI Taxonomy" id="3032292"/>
    <lineage>
        <taxon>Bacteria</taxon>
        <taxon>Pseudomonadati</taxon>
        <taxon>Ignavibacteriota</taxon>
        <taxon>Ignavibacteria</taxon>
        <taxon>Ignavibacteriales</taxon>
        <taxon>Melioribacteraceae</taxon>
        <taxon>Stygiobacter</taxon>
    </lineage>
</organism>
<evidence type="ECO:0000259" key="5">
    <source>
        <dbReference type="PROSITE" id="PS50305"/>
    </source>
</evidence>
<dbReference type="CDD" id="cd01412">
    <property type="entry name" value="SIRT5_Af1_CobB"/>
    <property type="match status" value="1"/>
</dbReference>
<dbReference type="SUPFAM" id="SSF52467">
    <property type="entry name" value="DHS-like NAD/FAD-binding domain"/>
    <property type="match status" value="1"/>
</dbReference>
<comment type="cofactor">
    <cofactor evidence="3">
        <name>Zn(2+)</name>
        <dbReference type="ChEBI" id="CHEBI:29105"/>
    </cofactor>
    <text evidence="3">Binds 1 zinc ion per subunit.</text>
</comment>
<feature type="binding site" evidence="3">
    <location>
        <begin position="22"/>
        <end position="41"/>
    </location>
    <ligand>
        <name>NAD(+)</name>
        <dbReference type="ChEBI" id="CHEBI:57540"/>
    </ligand>
</feature>
<dbReference type="InterPro" id="IPR026590">
    <property type="entry name" value="Ssirtuin_cat_dom"/>
</dbReference>
<keyword evidence="1" id="KW-0808">Transferase</keyword>
<keyword evidence="7" id="KW-1185">Reference proteome</keyword>
<keyword evidence="3 4" id="KW-0479">Metal-binding</keyword>
<dbReference type="GO" id="GO:0036055">
    <property type="term" value="F:protein-succinyllysine desuccinylase activity"/>
    <property type="evidence" value="ECO:0007669"/>
    <property type="project" value="UniProtKB-UniRule"/>
</dbReference>
<dbReference type="PANTHER" id="PTHR11085">
    <property type="entry name" value="NAD-DEPENDENT PROTEIN DEACYLASE SIRTUIN-5, MITOCHONDRIAL-RELATED"/>
    <property type="match status" value="1"/>
</dbReference>
<comment type="catalytic activity">
    <reaction evidence="3">
        <text>N(6)-acetyl-L-lysyl-[protein] + NAD(+) + H2O = 2''-O-acetyl-ADP-D-ribose + nicotinamide + L-lysyl-[protein]</text>
        <dbReference type="Rhea" id="RHEA:43636"/>
        <dbReference type="Rhea" id="RHEA-COMP:9752"/>
        <dbReference type="Rhea" id="RHEA-COMP:10731"/>
        <dbReference type="ChEBI" id="CHEBI:15377"/>
        <dbReference type="ChEBI" id="CHEBI:17154"/>
        <dbReference type="ChEBI" id="CHEBI:29969"/>
        <dbReference type="ChEBI" id="CHEBI:57540"/>
        <dbReference type="ChEBI" id="CHEBI:61930"/>
        <dbReference type="ChEBI" id="CHEBI:83767"/>
        <dbReference type="EC" id="2.3.1.286"/>
    </reaction>
</comment>
<dbReference type="NCBIfam" id="NF001753">
    <property type="entry name" value="PRK00481.1-3"/>
    <property type="match status" value="1"/>
</dbReference>
<evidence type="ECO:0000313" key="6">
    <source>
        <dbReference type="EMBL" id="MDF1612731.1"/>
    </source>
</evidence>
<feature type="binding site" evidence="3 4">
    <location>
        <position position="150"/>
    </location>
    <ligand>
        <name>Zn(2+)</name>
        <dbReference type="ChEBI" id="CHEBI:29105"/>
    </ligand>
</feature>
<dbReference type="InterPro" id="IPR050134">
    <property type="entry name" value="NAD-dep_sirtuin_deacylases"/>
</dbReference>
<protein>
    <recommendedName>
        <fullName evidence="3">NAD-dependent protein deacylase</fullName>
        <ecNumber evidence="3">2.3.1.286</ecNumber>
    </recommendedName>
    <alternativeName>
        <fullName evidence="3">Regulatory protein SIR2 homolog</fullName>
    </alternativeName>
</protein>
<feature type="binding site" evidence="3">
    <location>
        <begin position="187"/>
        <end position="189"/>
    </location>
    <ligand>
        <name>NAD(+)</name>
        <dbReference type="ChEBI" id="CHEBI:57540"/>
    </ligand>
</feature>
<feature type="binding site" evidence="3">
    <location>
        <begin position="213"/>
        <end position="215"/>
    </location>
    <ligand>
        <name>NAD(+)</name>
        <dbReference type="ChEBI" id="CHEBI:57540"/>
    </ligand>
</feature>
<dbReference type="InterPro" id="IPR027546">
    <property type="entry name" value="Sirtuin_class_III"/>
</dbReference>
<keyword evidence="2 3" id="KW-0520">NAD</keyword>
<dbReference type="Gene3D" id="3.40.50.1220">
    <property type="entry name" value="TPP-binding domain"/>
    <property type="match status" value="1"/>
</dbReference>
<evidence type="ECO:0000256" key="3">
    <source>
        <dbReference type="HAMAP-Rule" id="MF_01121"/>
    </source>
</evidence>
<dbReference type="Proteomes" id="UP001221302">
    <property type="component" value="Unassembled WGS sequence"/>
</dbReference>
<dbReference type="EMBL" id="JARGDL010000017">
    <property type="protein sequence ID" value="MDF1612731.1"/>
    <property type="molecule type" value="Genomic_DNA"/>
</dbReference>
<accession>A0AAE3NXE9</accession>
<sequence>MEFKKEFIEKIKSAKKIVFFTGAGISAESGIPTFRGTDGIWNKMKPEELASFNGFMKNPDLVWEWYQHRRNIIRNVQPNPGHFAIAELEKYFDVTVVTQNIDNLHRRAGSSKIYELHGNIERNFCINCHTFYNDEEFTITQKKVPTCKKCGGLIRPDVVWFGEMLPQDQFTGGETAAEWSDICFVVGTSSVVFPAAYIPQSAKRAGSYLVEINIESTDLTYYADYSIFGKAGEVLPEILNLVKDMKSTLN</sequence>
<keyword evidence="3 4" id="KW-0862">Zinc</keyword>
<comment type="function">
    <text evidence="3">NAD-dependent lysine deacetylase and desuccinylase that specifically removes acetyl and succinyl groups on target proteins. Modulates the activities of several proteins which are inactive in their acylated form.</text>
</comment>
<feature type="domain" description="Deacetylase sirtuin-type" evidence="5">
    <location>
        <begin position="1"/>
        <end position="250"/>
    </location>
</feature>
<dbReference type="Gene3D" id="3.30.1600.10">
    <property type="entry name" value="SIR2/SIRT2 'Small Domain"/>
    <property type="match status" value="1"/>
</dbReference>
<feature type="binding site" evidence="3 4">
    <location>
        <position position="147"/>
    </location>
    <ligand>
        <name>Zn(2+)</name>
        <dbReference type="ChEBI" id="CHEBI:29105"/>
    </ligand>
</feature>
<dbReference type="HAMAP" id="MF_01121">
    <property type="entry name" value="Sirtuin_ClassIII"/>
    <property type="match status" value="1"/>
</dbReference>
<dbReference type="Pfam" id="PF02146">
    <property type="entry name" value="SIR2"/>
    <property type="match status" value="1"/>
</dbReference>
<dbReference type="RefSeq" id="WP_321536502.1">
    <property type="nucleotide sequence ID" value="NZ_JARGDL010000017.1"/>
</dbReference>
<feature type="binding site" evidence="3">
    <location>
        <position position="231"/>
    </location>
    <ligand>
        <name>NAD(+)</name>
        <dbReference type="ChEBI" id="CHEBI:57540"/>
    </ligand>
</feature>
<comment type="subcellular location">
    <subcellularLocation>
        <location evidence="3">Cytoplasm</location>
    </subcellularLocation>
</comment>
<dbReference type="GO" id="GO:0008270">
    <property type="term" value="F:zinc ion binding"/>
    <property type="evidence" value="ECO:0007669"/>
    <property type="project" value="UniProtKB-UniRule"/>
</dbReference>
<evidence type="ECO:0000256" key="4">
    <source>
        <dbReference type="PROSITE-ProRule" id="PRU00236"/>
    </source>
</evidence>
<feature type="binding site" evidence="3 4">
    <location>
        <position position="128"/>
    </location>
    <ligand>
        <name>Zn(2+)</name>
        <dbReference type="ChEBI" id="CHEBI:29105"/>
    </ligand>
</feature>
<dbReference type="AlphaFoldDB" id="A0AAE3NXE9"/>
<proteinExistence type="inferred from homology"/>
<name>A0AAE3NXE9_9BACT</name>
<gene>
    <name evidence="3" type="primary">cobB</name>
    <name evidence="6" type="ORF">P0M35_11265</name>
</gene>
<dbReference type="PROSITE" id="PS50305">
    <property type="entry name" value="SIRTUIN"/>
    <property type="match status" value="1"/>
</dbReference>
<reference evidence="6" key="1">
    <citation type="submission" date="2023-03" db="EMBL/GenBank/DDBJ databases">
        <title>Stygiobacter electus gen. nov., sp. nov., facultatively anaerobic thermotolerant bacterium of the class Ignavibacteria from a well of Yessentuki mineral water deposit.</title>
        <authorList>
            <person name="Podosokorskaya O.A."/>
            <person name="Elcheninov A.G."/>
            <person name="Petrova N.F."/>
            <person name="Zavarzina D.G."/>
            <person name="Kublanov I.V."/>
            <person name="Merkel A.Y."/>
        </authorList>
    </citation>
    <scope>NUCLEOTIDE SEQUENCE</scope>
    <source>
        <strain evidence="6">09-Me</strain>
    </source>
</reference>
<dbReference type="EC" id="2.3.1.286" evidence="3"/>
<feature type="binding site" evidence="3">
    <location>
        <position position="66"/>
    </location>
    <ligand>
        <name>substrate</name>
    </ligand>
</feature>
<evidence type="ECO:0000256" key="1">
    <source>
        <dbReference type="ARBA" id="ARBA00022679"/>
    </source>
</evidence>
<feature type="binding site" evidence="3">
    <location>
        <begin position="99"/>
        <end position="102"/>
    </location>
    <ligand>
        <name>NAD(+)</name>
        <dbReference type="ChEBI" id="CHEBI:57540"/>
    </ligand>
</feature>
<evidence type="ECO:0000256" key="2">
    <source>
        <dbReference type="ARBA" id="ARBA00023027"/>
    </source>
</evidence>
<feature type="binding site" evidence="3">
    <location>
        <position position="69"/>
    </location>
    <ligand>
        <name>substrate</name>
    </ligand>
</feature>
<comment type="domain">
    <text evidence="3">2 residues (Tyr-66 and Arg-69) present in a large hydrophobic pocket are probably involved in substrate specificity. They are important for desuccinylation activity, but dispensable for deacetylation activity.</text>
</comment>
<evidence type="ECO:0000313" key="7">
    <source>
        <dbReference type="Proteomes" id="UP001221302"/>
    </source>
</evidence>
<dbReference type="GO" id="GO:0005737">
    <property type="term" value="C:cytoplasm"/>
    <property type="evidence" value="ECO:0007669"/>
    <property type="project" value="UniProtKB-SubCell"/>
</dbReference>
<feature type="active site" description="Proton acceptor" evidence="3 4">
    <location>
        <position position="117"/>
    </location>
</feature>
<dbReference type="GO" id="GO:0070403">
    <property type="term" value="F:NAD+ binding"/>
    <property type="evidence" value="ECO:0007669"/>
    <property type="project" value="UniProtKB-UniRule"/>
</dbReference>
<dbReference type="InterPro" id="IPR003000">
    <property type="entry name" value="Sirtuin"/>
</dbReference>
<comment type="similarity">
    <text evidence="3">Belongs to the sirtuin family. Class III subfamily.</text>
</comment>
<keyword evidence="3" id="KW-0963">Cytoplasm</keyword>
<dbReference type="GO" id="GO:0036054">
    <property type="term" value="F:protein-malonyllysine demalonylase activity"/>
    <property type="evidence" value="ECO:0007669"/>
    <property type="project" value="InterPro"/>
</dbReference>
<comment type="catalytic activity">
    <reaction evidence="3">
        <text>N(6)-succinyl-L-lysyl-[protein] + NAD(+) + H2O = 2''-O-succinyl-ADP-D-ribose + nicotinamide + L-lysyl-[protein]</text>
        <dbReference type="Rhea" id="RHEA:47668"/>
        <dbReference type="Rhea" id="RHEA-COMP:9752"/>
        <dbReference type="Rhea" id="RHEA-COMP:11877"/>
        <dbReference type="ChEBI" id="CHEBI:15377"/>
        <dbReference type="ChEBI" id="CHEBI:17154"/>
        <dbReference type="ChEBI" id="CHEBI:29969"/>
        <dbReference type="ChEBI" id="CHEBI:57540"/>
        <dbReference type="ChEBI" id="CHEBI:87830"/>
        <dbReference type="ChEBI" id="CHEBI:87832"/>
    </reaction>
</comment>
<comment type="caution">
    <text evidence="6">The sequence shown here is derived from an EMBL/GenBank/DDBJ whole genome shotgun (WGS) entry which is preliminary data.</text>
</comment>
<dbReference type="InterPro" id="IPR029035">
    <property type="entry name" value="DHS-like_NAD/FAD-binding_dom"/>
</dbReference>
<feature type="binding site" evidence="3 4">
    <location>
        <position position="125"/>
    </location>
    <ligand>
        <name>Zn(2+)</name>
        <dbReference type="ChEBI" id="CHEBI:29105"/>
    </ligand>
</feature>
<dbReference type="PANTHER" id="PTHR11085:SF10">
    <property type="entry name" value="NAD-DEPENDENT PROTEIN DEACYLASE SIRTUIN-5, MITOCHONDRIAL-RELATED"/>
    <property type="match status" value="1"/>
</dbReference>
<dbReference type="InterPro" id="IPR026591">
    <property type="entry name" value="Sirtuin_cat_small_dom_sf"/>
</dbReference>
<dbReference type="GO" id="GO:0017136">
    <property type="term" value="F:histone deacetylase activity, NAD-dependent"/>
    <property type="evidence" value="ECO:0007669"/>
    <property type="project" value="TreeGrafter"/>
</dbReference>